<sequence>MAQHRLSAFRIKCGNAICLDIFLAVEFKFFFYLDFNWQAVAVPAGATLNMKTFHGAIAREDVLKCSSFNVMCPGHAISGRWTFVEHPIWLASRLRHGARKNLLLPPKFQHLRFQCRQVNTRGDLVVLGHCAPAINLTRAARYRVA</sequence>
<protein>
    <submittedName>
        <fullName evidence="1">Unannotated protein</fullName>
    </submittedName>
</protein>
<name>A0A6J6F5N0_9ZZZZ</name>
<organism evidence="1">
    <name type="scientific">freshwater metagenome</name>
    <dbReference type="NCBI Taxonomy" id="449393"/>
    <lineage>
        <taxon>unclassified sequences</taxon>
        <taxon>metagenomes</taxon>
        <taxon>ecological metagenomes</taxon>
    </lineage>
</organism>
<dbReference type="AlphaFoldDB" id="A0A6J6F5N0"/>
<accession>A0A6J6F5N0</accession>
<reference evidence="1" key="1">
    <citation type="submission" date="2020-05" db="EMBL/GenBank/DDBJ databases">
        <authorList>
            <person name="Chiriac C."/>
            <person name="Salcher M."/>
            <person name="Ghai R."/>
            <person name="Kavagutti S V."/>
        </authorList>
    </citation>
    <scope>NUCLEOTIDE SEQUENCE</scope>
</reference>
<evidence type="ECO:0000313" key="1">
    <source>
        <dbReference type="EMBL" id="CAB4584141.1"/>
    </source>
</evidence>
<proteinExistence type="predicted"/>
<dbReference type="EMBL" id="CAEZTT010000162">
    <property type="protein sequence ID" value="CAB4584141.1"/>
    <property type="molecule type" value="Genomic_DNA"/>
</dbReference>
<gene>
    <name evidence="1" type="ORF">UFOPK1726_01114</name>
</gene>